<reference evidence="2" key="1">
    <citation type="submission" date="2020-05" db="UniProtKB">
        <authorList>
            <consortium name="EnsemblMetazoa"/>
        </authorList>
    </citation>
    <scope>IDENTIFICATION</scope>
    <source>
        <strain evidence="2">BB02</strain>
    </source>
</reference>
<dbReference type="EnsemblMetazoa" id="BGLB017808-RA">
    <property type="protein sequence ID" value="BGLB017808-PA"/>
    <property type="gene ID" value="BGLB017808"/>
</dbReference>
<dbReference type="OrthoDB" id="9976386at2759"/>
<dbReference type="VEuPathDB" id="VectorBase:BGLB017808"/>
<evidence type="ECO:0000313" key="3">
    <source>
        <dbReference type="Proteomes" id="UP000076420"/>
    </source>
</evidence>
<dbReference type="InterPro" id="IPR042616">
    <property type="entry name" value="PROSER1"/>
</dbReference>
<dbReference type="PANTHER" id="PTHR14880">
    <property type="entry name" value="PROLINE AND SERINE-RICH PROTEIN 1"/>
    <property type="match status" value="1"/>
</dbReference>
<accession>A0A2C9KDB5</accession>
<feature type="domain" description="DUF4476" evidence="1">
    <location>
        <begin position="56"/>
        <end position="128"/>
    </location>
</feature>
<proteinExistence type="predicted"/>
<organism evidence="2 3">
    <name type="scientific">Biomphalaria glabrata</name>
    <name type="common">Bloodfluke planorb</name>
    <name type="synonym">Freshwater snail</name>
    <dbReference type="NCBI Taxonomy" id="6526"/>
    <lineage>
        <taxon>Eukaryota</taxon>
        <taxon>Metazoa</taxon>
        <taxon>Spiralia</taxon>
        <taxon>Lophotrochozoa</taxon>
        <taxon>Mollusca</taxon>
        <taxon>Gastropoda</taxon>
        <taxon>Heterobranchia</taxon>
        <taxon>Euthyneura</taxon>
        <taxon>Panpulmonata</taxon>
        <taxon>Hygrophila</taxon>
        <taxon>Lymnaeoidea</taxon>
        <taxon>Planorbidae</taxon>
        <taxon>Biomphalaria</taxon>
    </lineage>
</organism>
<dbReference type="VEuPathDB" id="VectorBase:BGLAX_026458"/>
<dbReference type="PANTHER" id="PTHR14880:SF2">
    <property type="entry name" value="PROLINE AND SERINE-RICH PROTEIN 1"/>
    <property type="match status" value="1"/>
</dbReference>
<evidence type="ECO:0000259" key="1">
    <source>
        <dbReference type="Pfam" id="PF14771"/>
    </source>
</evidence>
<dbReference type="Pfam" id="PF14771">
    <property type="entry name" value="DUF4476"/>
    <property type="match status" value="1"/>
</dbReference>
<name>A0A2C9KDB5_BIOGL</name>
<dbReference type="AlphaFoldDB" id="A0A2C9KDB5"/>
<dbReference type="InterPro" id="IPR028011">
    <property type="entry name" value="DUF4476"/>
</dbReference>
<sequence>MAKEPMNASDFDRLICTIRQETNSHERKLHYLYTSCGYFNAEQAARILYELPRPADKVAALRILEPRLCRMTCREARKIVEAVSIHNDRLIALDCVKRVLIDSQSTLGEEYSLSSMIYENDKSRARAIQQTVRSDVADQVAAGGHQGYAPFGTLYTQSRPLLFNLYGDIQKQTEEMPGHGRINILPTADPTVIPSLYTGHPSYAYPPDIAYADVRSYPGTSGFPAHITASSGYPGGAPPLGHHSGAPAPTGFQKLDEAHIAY</sequence>
<dbReference type="KEGG" id="bgt:106079538"/>
<evidence type="ECO:0000313" key="2">
    <source>
        <dbReference type="EnsemblMetazoa" id="BGLB017808-PA"/>
    </source>
</evidence>
<protein>
    <recommendedName>
        <fullName evidence="1">DUF4476 domain-containing protein</fullName>
    </recommendedName>
</protein>
<gene>
    <name evidence="2" type="primary">106079538</name>
</gene>
<dbReference type="Proteomes" id="UP000076420">
    <property type="component" value="Unassembled WGS sequence"/>
</dbReference>